<gene>
    <name evidence="1" type="ORF">S01H1_62076</name>
</gene>
<reference evidence="1" key="1">
    <citation type="journal article" date="2014" name="Front. Microbiol.">
        <title>High frequency of phylogenetically diverse reductive dehalogenase-homologous genes in deep subseafloor sedimentary metagenomes.</title>
        <authorList>
            <person name="Kawai M."/>
            <person name="Futagami T."/>
            <person name="Toyoda A."/>
            <person name="Takaki Y."/>
            <person name="Nishi S."/>
            <person name="Hori S."/>
            <person name="Arai W."/>
            <person name="Tsubouchi T."/>
            <person name="Morono Y."/>
            <person name="Uchiyama I."/>
            <person name="Ito T."/>
            <person name="Fujiyama A."/>
            <person name="Inagaki F."/>
            <person name="Takami H."/>
        </authorList>
    </citation>
    <scope>NUCLEOTIDE SEQUENCE</scope>
    <source>
        <strain evidence="1">Expedition CK06-06</strain>
    </source>
</reference>
<accession>X0XV87</accession>
<dbReference type="EMBL" id="BARS01040754">
    <property type="protein sequence ID" value="GAG39162.1"/>
    <property type="molecule type" value="Genomic_DNA"/>
</dbReference>
<evidence type="ECO:0000313" key="1">
    <source>
        <dbReference type="EMBL" id="GAG39162.1"/>
    </source>
</evidence>
<organism evidence="1">
    <name type="scientific">marine sediment metagenome</name>
    <dbReference type="NCBI Taxonomy" id="412755"/>
    <lineage>
        <taxon>unclassified sequences</taxon>
        <taxon>metagenomes</taxon>
        <taxon>ecological metagenomes</taxon>
    </lineage>
</organism>
<protein>
    <submittedName>
        <fullName evidence="1">Uncharacterized protein</fullName>
    </submittedName>
</protein>
<name>X0XV87_9ZZZZ</name>
<proteinExistence type="predicted"/>
<comment type="caution">
    <text evidence="1">The sequence shown here is derived from an EMBL/GenBank/DDBJ whole genome shotgun (WGS) entry which is preliminary data.</text>
</comment>
<sequence length="45" mass="5651">MKKRVKSNTLKGVVRAADFHFVPKRYEGPQHYTWFWLFWKWNRPL</sequence>
<dbReference type="AlphaFoldDB" id="X0XV87"/>